<dbReference type="InterPro" id="IPR007312">
    <property type="entry name" value="Phosphoesterase"/>
</dbReference>
<sequence length="83" mass="8755">MDYYDGNTVTGLWNYAQQYAMNDRSYSSVYGPSTPGALNLVSSLGSNGKATDSPACQTRPKASGGYADRCGPGTRQPLLVVSP</sequence>
<dbReference type="PATRIC" id="fig|1160705.3.peg.7966"/>
<feature type="region of interest" description="Disordered" evidence="3">
    <location>
        <begin position="48"/>
        <end position="83"/>
    </location>
</feature>
<proteinExistence type="predicted"/>
<evidence type="ECO:0000313" key="5">
    <source>
        <dbReference type="Proteomes" id="UP000011205"/>
    </source>
</evidence>
<dbReference type="Gene3D" id="3.40.720.10">
    <property type="entry name" value="Alkaline Phosphatase, subunit A"/>
    <property type="match status" value="1"/>
</dbReference>
<organism evidence="4 5">
    <name type="scientific">Streptomyces viridochromogenes Tue57</name>
    <dbReference type="NCBI Taxonomy" id="1160705"/>
    <lineage>
        <taxon>Bacteria</taxon>
        <taxon>Bacillati</taxon>
        <taxon>Actinomycetota</taxon>
        <taxon>Actinomycetes</taxon>
        <taxon>Kitasatosporales</taxon>
        <taxon>Streptomycetaceae</taxon>
        <taxon>Streptomyces</taxon>
    </lineage>
</organism>
<protein>
    <submittedName>
        <fullName evidence="4">Putative Phospholipase C</fullName>
    </submittedName>
</protein>
<dbReference type="GO" id="GO:0016788">
    <property type="term" value="F:hydrolase activity, acting on ester bonds"/>
    <property type="evidence" value="ECO:0007669"/>
    <property type="project" value="InterPro"/>
</dbReference>
<evidence type="ECO:0000313" key="4">
    <source>
        <dbReference type="EMBL" id="ELS50992.1"/>
    </source>
</evidence>
<dbReference type="Pfam" id="PF04185">
    <property type="entry name" value="Phosphoesterase"/>
    <property type="match status" value="1"/>
</dbReference>
<accession>L8P6R0</accession>
<dbReference type="AlphaFoldDB" id="L8P6R0"/>
<evidence type="ECO:0000256" key="2">
    <source>
        <dbReference type="ARBA" id="ARBA00023026"/>
    </source>
</evidence>
<comment type="caution">
    <text evidence="4">The sequence shown here is derived from an EMBL/GenBank/DDBJ whole genome shotgun (WGS) entry which is preliminary data.</text>
</comment>
<evidence type="ECO:0000256" key="1">
    <source>
        <dbReference type="ARBA" id="ARBA00022801"/>
    </source>
</evidence>
<keyword evidence="2" id="KW-0843">Virulence</keyword>
<name>L8P6R0_STRVR</name>
<reference evidence="4 5" key="1">
    <citation type="journal article" date="2013" name="Genome Announc.">
        <title>Draft Genome Sequence of Streptomyces viridochromogenes Strain Tu57, Producer of Avilamycin.</title>
        <authorList>
            <person name="Gruning B.A."/>
            <person name="Erxleben A."/>
            <person name="Hahnlein A."/>
            <person name="Gunther S."/>
        </authorList>
    </citation>
    <scope>NUCLEOTIDE SEQUENCE [LARGE SCALE GENOMIC DNA]</scope>
    <source>
        <strain evidence="4 5">Tue57</strain>
    </source>
</reference>
<dbReference type="InterPro" id="IPR017850">
    <property type="entry name" value="Alkaline_phosphatase_core_sf"/>
</dbReference>
<keyword evidence="1" id="KW-0378">Hydrolase</keyword>
<dbReference type="EMBL" id="AMLP01000255">
    <property type="protein sequence ID" value="ELS50992.1"/>
    <property type="molecule type" value="Genomic_DNA"/>
</dbReference>
<dbReference type="Proteomes" id="UP000011205">
    <property type="component" value="Unassembled WGS sequence"/>
</dbReference>
<evidence type="ECO:0000256" key="3">
    <source>
        <dbReference type="SAM" id="MobiDB-lite"/>
    </source>
</evidence>
<gene>
    <name evidence="4" type="ORF">STVIR_8062</name>
</gene>